<protein>
    <submittedName>
        <fullName evidence="2">Uncharacterized protein</fullName>
    </submittedName>
</protein>
<dbReference type="AlphaFoldDB" id="A0AAV4XXX8"/>
<organism evidence="2 3">
    <name type="scientific">Caerostris extrusa</name>
    <name type="common">Bark spider</name>
    <name type="synonym">Caerostris bankana</name>
    <dbReference type="NCBI Taxonomy" id="172846"/>
    <lineage>
        <taxon>Eukaryota</taxon>
        <taxon>Metazoa</taxon>
        <taxon>Ecdysozoa</taxon>
        <taxon>Arthropoda</taxon>
        <taxon>Chelicerata</taxon>
        <taxon>Arachnida</taxon>
        <taxon>Araneae</taxon>
        <taxon>Araneomorphae</taxon>
        <taxon>Entelegynae</taxon>
        <taxon>Araneoidea</taxon>
        <taxon>Araneidae</taxon>
        <taxon>Caerostris</taxon>
    </lineage>
</organism>
<proteinExistence type="predicted"/>
<keyword evidence="1" id="KW-0812">Transmembrane</keyword>
<dbReference type="Proteomes" id="UP001054945">
    <property type="component" value="Unassembled WGS sequence"/>
</dbReference>
<gene>
    <name evidence="2" type="primary">AVEN_265679_1</name>
    <name evidence="2" type="ORF">CEXT_558351</name>
</gene>
<evidence type="ECO:0000256" key="1">
    <source>
        <dbReference type="SAM" id="Phobius"/>
    </source>
</evidence>
<accession>A0AAV4XXX8</accession>
<dbReference type="EMBL" id="BPLR01018478">
    <property type="protein sequence ID" value="GIY99956.1"/>
    <property type="molecule type" value="Genomic_DNA"/>
</dbReference>
<reference evidence="2 3" key="1">
    <citation type="submission" date="2021-06" db="EMBL/GenBank/DDBJ databases">
        <title>Caerostris extrusa draft genome.</title>
        <authorList>
            <person name="Kono N."/>
            <person name="Arakawa K."/>
        </authorList>
    </citation>
    <scope>NUCLEOTIDE SEQUENCE [LARGE SCALE GENOMIC DNA]</scope>
</reference>
<feature type="transmembrane region" description="Helical" evidence="1">
    <location>
        <begin position="40"/>
        <end position="63"/>
    </location>
</feature>
<keyword evidence="1" id="KW-0472">Membrane</keyword>
<comment type="caution">
    <text evidence="2">The sequence shown here is derived from an EMBL/GenBank/DDBJ whole genome shotgun (WGS) entry which is preliminary data.</text>
</comment>
<keyword evidence="3" id="KW-1185">Reference proteome</keyword>
<name>A0AAV4XXX8_CAEEX</name>
<evidence type="ECO:0000313" key="3">
    <source>
        <dbReference type="Proteomes" id="UP001054945"/>
    </source>
</evidence>
<sequence length="181" mass="21667">MEVTSRVESFFFETLKKSFLSYDKNNSVLRRYLVFLGKRIFIITACFHLIFYKILISCVGHFVGKKLLRWRVVTFQKYKPKVSQEDPGVIEMRAMLRGEDCFDYNLDQSQRRSSLPIDFNPYEEIYLVKLHFKILNIIQLMLISMKDHEEPFAQTFNTLFKWFDSLVVGYLKSQVYVNKRD</sequence>
<evidence type="ECO:0000313" key="2">
    <source>
        <dbReference type="EMBL" id="GIY99956.1"/>
    </source>
</evidence>
<keyword evidence="1" id="KW-1133">Transmembrane helix</keyword>